<feature type="transmembrane region" description="Helical" evidence="1">
    <location>
        <begin position="117"/>
        <end position="144"/>
    </location>
</feature>
<dbReference type="PANTHER" id="PTHR43471:SF12">
    <property type="entry name" value="HYPOTHETICAL MEMBRANE PROTEIN, CONSERVED"/>
    <property type="match status" value="1"/>
</dbReference>
<keyword evidence="1" id="KW-0472">Membrane</keyword>
<evidence type="ECO:0000256" key="1">
    <source>
        <dbReference type="SAM" id="Phobius"/>
    </source>
</evidence>
<keyword evidence="1" id="KW-0812">Transmembrane</keyword>
<gene>
    <name evidence="2" type="ORF">SAMN05421730_1002193</name>
</gene>
<keyword evidence="3" id="KW-1185">Reference proteome</keyword>
<accession>A0A1D3TQF6</accession>
<dbReference type="Pfam" id="PF12679">
    <property type="entry name" value="ABC2_membrane_2"/>
    <property type="match status" value="1"/>
</dbReference>
<dbReference type="PANTHER" id="PTHR43471">
    <property type="entry name" value="ABC TRANSPORTER PERMEASE"/>
    <property type="match status" value="1"/>
</dbReference>
<feature type="transmembrane region" description="Helical" evidence="1">
    <location>
        <begin position="71"/>
        <end position="96"/>
    </location>
</feature>
<feature type="transmembrane region" description="Helical" evidence="1">
    <location>
        <begin position="156"/>
        <end position="178"/>
    </location>
</feature>
<dbReference type="AlphaFoldDB" id="A0A1D3TQF6"/>
<sequence length="265" mass="30042">MNIYRHEIRVNLLTSFLWICAICGISMILMLFYPMIKADMDEYLVFLDNFPPAVKALMGIVTENFSSPLGYYGFAFTYTLLFGAIQAMNLGVGILSKEEREKTADFLMTKPVTRLEILTAKLAASFTILAVTNACYVPLMYLMLTGYADGEFETKTFLLISFSLFFSQAVFFFIGLAVSTVLKKVRAVLPVSLGMVFMFFAISAFAVTSKDDRLRFVTPFQYFKADYILAEKHYEMEYVVMGVAVIMVGIALSYFRYSRKDIQAV</sequence>
<evidence type="ECO:0000313" key="2">
    <source>
        <dbReference type="EMBL" id="SCP95778.1"/>
    </source>
</evidence>
<dbReference type="GO" id="GO:0005886">
    <property type="term" value="C:plasma membrane"/>
    <property type="evidence" value="ECO:0007669"/>
    <property type="project" value="UniProtKB-SubCell"/>
</dbReference>
<organism evidence="2 3">
    <name type="scientific">Anaerobium acetethylicum</name>
    <dbReference type="NCBI Taxonomy" id="1619234"/>
    <lineage>
        <taxon>Bacteria</taxon>
        <taxon>Bacillati</taxon>
        <taxon>Bacillota</taxon>
        <taxon>Clostridia</taxon>
        <taxon>Lachnospirales</taxon>
        <taxon>Lachnospiraceae</taxon>
        <taxon>Anaerobium</taxon>
    </lineage>
</organism>
<keyword evidence="1" id="KW-1133">Transmembrane helix</keyword>
<dbReference type="EMBL" id="FMKA01000002">
    <property type="protein sequence ID" value="SCP95778.1"/>
    <property type="molecule type" value="Genomic_DNA"/>
</dbReference>
<dbReference type="Proteomes" id="UP000199315">
    <property type="component" value="Unassembled WGS sequence"/>
</dbReference>
<reference evidence="2 3" key="1">
    <citation type="submission" date="2016-09" db="EMBL/GenBank/DDBJ databases">
        <authorList>
            <person name="Capua I."/>
            <person name="De Benedictis P."/>
            <person name="Joannis T."/>
            <person name="Lombin L.H."/>
            <person name="Cattoli G."/>
        </authorList>
    </citation>
    <scope>NUCLEOTIDE SEQUENCE [LARGE SCALE GENOMIC DNA]</scope>
    <source>
        <strain evidence="2 3">GluBS11</strain>
    </source>
</reference>
<protein>
    <submittedName>
        <fullName evidence="2">ABC-2 type transport system permease protein</fullName>
    </submittedName>
</protein>
<dbReference type="STRING" id="1619234.SAMN05421730_1002193"/>
<dbReference type="RefSeq" id="WP_091230425.1">
    <property type="nucleotide sequence ID" value="NZ_FMKA01000002.1"/>
</dbReference>
<dbReference type="OrthoDB" id="9800309at2"/>
<dbReference type="GO" id="GO:0140359">
    <property type="term" value="F:ABC-type transporter activity"/>
    <property type="evidence" value="ECO:0007669"/>
    <property type="project" value="InterPro"/>
</dbReference>
<proteinExistence type="predicted"/>
<feature type="transmembrane region" description="Helical" evidence="1">
    <location>
        <begin position="238"/>
        <end position="257"/>
    </location>
</feature>
<feature type="transmembrane region" description="Helical" evidence="1">
    <location>
        <begin position="187"/>
        <end position="207"/>
    </location>
</feature>
<evidence type="ECO:0000313" key="3">
    <source>
        <dbReference type="Proteomes" id="UP000199315"/>
    </source>
</evidence>
<feature type="transmembrane region" description="Helical" evidence="1">
    <location>
        <begin position="12"/>
        <end position="36"/>
    </location>
</feature>
<name>A0A1D3TQF6_9FIRM</name>